<proteinExistence type="predicted"/>
<organism evidence="1 2">
    <name type="scientific">Monilinia laxa</name>
    <name type="common">Brown rot fungus</name>
    <name type="synonym">Sclerotinia laxa</name>
    <dbReference type="NCBI Taxonomy" id="61186"/>
    <lineage>
        <taxon>Eukaryota</taxon>
        <taxon>Fungi</taxon>
        <taxon>Dikarya</taxon>
        <taxon>Ascomycota</taxon>
        <taxon>Pezizomycotina</taxon>
        <taxon>Leotiomycetes</taxon>
        <taxon>Helotiales</taxon>
        <taxon>Sclerotiniaceae</taxon>
        <taxon>Monilinia</taxon>
    </lineage>
</organism>
<reference evidence="1 2" key="1">
    <citation type="submission" date="2019-06" db="EMBL/GenBank/DDBJ databases">
        <title>Genome Sequence of the Brown Rot Fungal Pathogen Monilinia laxa.</title>
        <authorList>
            <person name="De Miccolis Angelini R.M."/>
            <person name="Landi L."/>
            <person name="Abate D."/>
            <person name="Pollastro S."/>
            <person name="Romanazzi G."/>
            <person name="Faretra F."/>
        </authorList>
    </citation>
    <scope>NUCLEOTIDE SEQUENCE [LARGE SCALE GENOMIC DNA]</scope>
    <source>
        <strain evidence="1 2">Mlax316</strain>
    </source>
</reference>
<accession>A0A5N6JTP8</accession>
<name>A0A5N6JTP8_MONLA</name>
<comment type="caution">
    <text evidence="1">The sequence shown here is derived from an EMBL/GenBank/DDBJ whole genome shotgun (WGS) entry which is preliminary data.</text>
</comment>
<gene>
    <name evidence="1" type="ORF">EYC80_006542</name>
</gene>
<dbReference type="AlphaFoldDB" id="A0A5N6JTP8"/>
<evidence type="ECO:0000313" key="2">
    <source>
        <dbReference type="Proteomes" id="UP000326757"/>
    </source>
</evidence>
<dbReference type="Proteomes" id="UP000326757">
    <property type="component" value="Unassembled WGS sequence"/>
</dbReference>
<evidence type="ECO:0000313" key="1">
    <source>
        <dbReference type="EMBL" id="KAB8291747.1"/>
    </source>
</evidence>
<sequence length="87" mass="10217">MITSDPFPRFFRLNWYPNTRIKLRAAIIATQALIIRGIVLDAYGSFGVATWVKWCRNSSSLHRYPSKSTSCYYWYHKMTAMNIVYTV</sequence>
<dbReference type="EMBL" id="VIGI01000014">
    <property type="protein sequence ID" value="KAB8291747.1"/>
    <property type="molecule type" value="Genomic_DNA"/>
</dbReference>
<protein>
    <submittedName>
        <fullName evidence="1">Uncharacterized protein</fullName>
    </submittedName>
</protein>
<keyword evidence="2" id="KW-1185">Reference proteome</keyword>